<dbReference type="SUPFAM" id="SSF53098">
    <property type="entry name" value="Ribonuclease H-like"/>
    <property type="match status" value="1"/>
</dbReference>
<dbReference type="PANTHER" id="PTHR47074">
    <property type="entry name" value="BNAC02G40300D PROTEIN"/>
    <property type="match status" value="1"/>
</dbReference>
<gene>
    <name evidence="2" type="primary">A08g505020.1_BraROA</name>
    <name evidence="2" type="ORF">IGI04_030301</name>
</gene>
<dbReference type="InterPro" id="IPR036397">
    <property type="entry name" value="RNaseH_sf"/>
</dbReference>
<reference evidence="2 3" key="1">
    <citation type="submission" date="2021-03" db="EMBL/GenBank/DDBJ databases">
        <authorList>
            <person name="King G.J."/>
            <person name="Bancroft I."/>
            <person name="Baten A."/>
            <person name="Bloomfield J."/>
            <person name="Borpatragohain P."/>
            <person name="He Z."/>
            <person name="Irish N."/>
            <person name="Irwin J."/>
            <person name="Liu K."/>
            <person name="Mauleon R.P."/>
            <person name="Moore J."/>
            <person name="Morris R."/>
            <person name="Ostergaard L."/>
            <person name="Wang B."/>
            <person name="Wells R."/>
        </authorList>
    </citation>
    <scope>NUCLEOTIDE SEQUENCE [LARGE SCALE GENOMIC DNA]</scope>
    <source>
        <strain evidence="2">R-o-18</strain>
        <tissue evidence="2">Leaf</tissue>
    </source>
</reference>
<dbReference type="Gene3D" id="3.30.420.10">
    <property type="entry name" value="Ribonuclease H-like superfamily/Ribonuclease H"/>
    <property type="match status" value="1"/>
</dbReference>
<accession>A0ABQ7LRV7</accession>
<feature type="domain" description="RNase H type-1" evidence="1">
    <location>
        <begin position="87"/>
        <end position="206"/>
    </location>
</feature>
<organism evidence="2 3">
    <name type="scientific">Brassica rapa subsp. trilocularis</name>
    <dbReference type="NCBI Taxonomy" id="1813537"/>
    <lineage>
        <taxon>Eukaryota</taxon>
        <taxon>Viridiplantae</taxon>
        <taxon>Streptophyta</taxon>
        <taxon>Embryophyta</taxon>
        <taxon>Tracheophyta</taxon>
        <taxon>Spermatophyta</taxon>
        <taxon>Magnoliopsida</taxon>
        <taxon>eudicotyledons</taxon>
        <taxon>Gunneridae</taxon>
        <taxon>Pentapetalae</taxon>
        <taxon>rosids</taxon>
        <taxon>malvids</taxon>
        <taxon>Brassicales</taxon>
        <taxon>Brassicaceae</taxon>
        <taxon>Brassiceae</taxon>
        <taxon>Brassica</taxon>
    </lineage>
</organism>
<dbReference type="InterPro" id="IPR012337">
    <property type="entry name" value="RNaseH-like_sf"/>
</dbReference>
<comment type="caution">
    <text evidence="2">The sequence shown here is derived from an EMBL/GenBank/DDBJ whole genome shotgun (WGS) entry which is preliminary data.</text>
</comment>
<sequence length="234" mass="27078">MMEDRNIPTTLARSIPWVLWLIWKNRNSILYAETQVSQEKTFRDIREEMEQWFLLNAVSPRDNMERPCLQNNDRWLPPEEGVIKCNIHANWRSSTLHSGIAWIARDQDGNVSYHARDAITHAPDRMVAEIRCVIWALTSLNDIGVTKVIIASDYNEVMEAIKAPLQWPRHIGLLQQVIKLTEKFEMVAFEGEKTTANGIARDIARSVLRDGRFQSYLAMGGPSWLHDRIAREKI</sequence>
<evidence type="ECO:0000313" key="2">
    <source>
        <dbReference type="EMBL" id="KAG5388760.1"/>
    </source>
</evidence>
<dbReference type="EMBL" id="JADBGQ010000007">
    <property type="protein sequence ID" value="KAG5388760.1"/>
    <property type="molecule type" value="Genomic_DNA"/>
</dbReference>
<proteinExistence type="predicted"/>
<evidence type="ECO:0000259" key="1">
    <source>
        <dbReference type="Pfam" id="PF13456"/>
    </source>
</evidence>
<dbReference type="CDD" id="cd06222">
    <property type="entry name" value="RNase_H_like"/>
    <property type="match status" value="1"/>
</dbReference>
<name>A0ABQ7LRV7_BRACM</name>
<keyword evidence="3" id="KW-1185">Reference proteome</keyword>
<dbReference type="PANTHER" id="PTHR47074:SF53">
    <property type="entry name" value="REVERSE TRANSCRIPTASE-LIKE PROTEIN"/>
    <property type="match status" value="1"/>
</dbReference>
<evidence type="ECO:0000313" key="3">
    <source>
        <dbReference type="Proteomes" id="UP000823674"/>
    </source>
</evidence>
<dbReference type="Proteomes" id="UP000823674">
    <property type="component" value="Chromosome A08"/>
</dbReference>
<protein>
    <recommendedName>
        <fullName evidence="1">RNase H type-1 domain-containing protein</fullName>
    </recommendedName>
</protein>
<dbReference type="InterPro" id="IPR044730">
    <property type="entry name" value="RNase_H-like_dom_plant"/>
</dbReference>
<dbReference type="Pfam" id="PF13456">
    <property type="entry name" value="RVT_3"/>
    <property type="match status" value="1"/>
</dbReference>
<dbReference type="InterPro" id="IPR002156">
    <property type="entry name" value="RNaseH_domain"/>
</dbReference>
<dbReference type="InterPro" id="IPR052929">
    <property type="entry name" value="RNase_H-like_EbsB-rel"/>
</dbReference>